<accession>A0A0F9AMY2</accession>
<protein>
    <submittedName>
        <fullName evidence="1">Uncharacterized protein</fullName>
    </submittedName>
</protein>
<reference evidence="1" key="1">
    <citation type="journal article" date="2015" name="Nature">
        <title>Complex archaea that bridge the gap between prokaryotes and eukaryotes.</title>
        <authorList>
            <person name="Spang A."/>
            <person name="Saw J.H."/>
            <person name="Jorgensen S.L."/>
            <person name="Zaremba-Niedzwiedzka K."/>
            <person name="Martijn J."/>
            <person name="Lind A.E."/>
            <person name="van Eijk R."/>
            <person name="Schleper C."/>
            <person name="Guy L."/>
            <person name="Ettema T.J."/>
        </authorList>
    </citation>
    <scope>NUCLEOTIDE SEQUENCE</scope>
</reference>
<dbReference type="EMBL" id="LAZR01056732">
    <property type="protein sequence ID" value="KKK73571.1"/>
    <property type="molecule type" value="Genomic_DNA"/>
</dbReference>
<proteinExistence type="predicted"/>
<name>A0A0F9AMY2_9ZZZZ</name>
<sequence>MTTTVKNLQDMPAGQGTGGYTFSIKTAKKKWSVKDVWWQQVILMDETGEMPADVKIGKNIPLVSGGQISIIVAYVHNAEYLGKDRKKLVVDQFTIPTQTVDEYQSKQDEIDTEVKLIVESKVRCWLVSASIQGKDLSKSEILGWQKFVLTGE</sequence>
<evidence type="ECO:0000313" key="1">
    <source>
        <dbReference type="EMBL" id="KKK73571.1"/>
    </source>
</evidence>
<organism evidence="1">
    <name type="scientific">marine sediment metagenome</name>
    <dbReference type="NCBI Taxonomy" id="412755"/>
    <lineage>
        <taxon>unclassified sequences</taxon>
        <taxon>metagenomes</taxon>
        <taxon>ecological metagenomes</taxon>
    </lineage>
</organism>
<dbReference type="AlphaFoldDB" id="A0A0F9AMY2"/>
<comment type="caution">
    <text evidence="1">The sequence shown here is derived from an EMBL/GenBank/DDBJ whole genome shotgun (WGS) entry which is preliminary data.</text>
</comment>
<gene>
    <name evidence="1" type="ORF">LCGC14_2892510</name>
</gene>